<name>A0A8J1L031_XENLA</name>
<proteinExistence type="inferred from homology"/>
<evidence type="ECO:0000256" key="11">
    <source>
        <dbReference type="RuleBase" id="RU361221"/>
    </source>
</evidence>
<organism evidence="13 14">
    <name type="scientific">Xenopus laevis</name>
    <name type="common">African clawed frog</name>
    <dbReference type="NCBI Taxonomy" id="8355"/>
    <lineage>
        <taxon>Eukaryota</taxon>
        <taxon>Metazoa</taxon>
        <taxon>Chordata</taxon>
        <taxon>Craniata</taxon>
        <taxon>Vertebrata</taxon>
        <taxon>Euteleostomi</taxon>
        <taxon>Amphibia</taxon>
        <taxon>Batrachia</taxon>
        <taxon>Anura</taxon>
        <taxon>Pipoidea</taxon>
        <taxon>Pipidae</taxon>
        <taxon>Xenopodinae</taxon>
        <taxon>Xenopus</taxon>
        <taxon>Xenopus</taxon>
    </lineage>
</organism>
<dbReference type="OrthoDB" id="428525at2759"/>
<evidence type="ECO:0000256" key="6">
    <source>
        <dbReference type="ARBA" id="ARBA00023065"/>
    </source>
</evidence>
<keyword evidence="4" id="KW-0677">Repeat</keyword>
<dbReference type="SUPFAM" id="SSF81340">
    <property type="entry name" value="Clc chloride channel"/>
    <property type="match status" value="1"/>
</dbReference>
<dbReference type="GO" id="GO:0016020">
    <property type="term" value="C:membrane"/>
    <property type="evidence" value="ECO:0007669"/>
    <property type="project" value="UniProtKB-SubCell"/>
</dbReference>
<dbReference type="InterPro" id="IPR014743">
    <property type="entry name" value="Cl-channel_core"/>
</dbReference>
<feature type="domain" description="CBS" evidence="12">
    <location>
        <begin position="809"/>
        <end position="865"/>
    </location>
</feature>
<feature type="transmembrane region" description="Helical" evidence="11">
    <location>
        <begin position="636"/>
        <end position="656"/>
    </location>
</feature>
<protein>
    <recommendedName>
        <fullName evidence="11">Chloride channel protein</fullName>
    </recommendedName>
</protein>
<keyword evidence="2 11" id="KW-0813">Transport</keyword>
<feature type="transmembrane region" description="Helical" evidence="11">
    <location>
        <begin position="385"/>
        <end position="413"/>
    </location>
</feature>
<dbReference type="Gene3D" id="1.10.3080.10">
    <property type="entry name" value="Clc chloride channel"/>
    <property type="match status" value="1"/>
</dbReference>
<feature type="transmembrane region" description="Helical" evidence="11">
    <location>
        <begin position="339"/>
        <end position="365"/>
    </location>
</feature>
<dbReference type="InterPro" id="IPR051280">
    <property type="entry name" value="Cl-channel/antiporter"/>
</dbReference>
<dbReference type="SUPFAM" id="SSF54631">
    <property type="entry name" value="CBS-domain pair"/>
    <property type="match status" value="1"/>
</dbReference>
<gene>
    <name evidence="14" type="primary">LOC108719242</name>
</gene>
<dbReference type="GeneID" id="108719242"/>
<evidence type="ECO:0000256" key="8">
    <source>
        <dbReference type="ARBA" id="ARBA00023136"/>
    </source>
</evidence>
<dbReference type="GO" id="GO:0022857">
    <property type="term" value="F:transmembrane transporter activity"/>
    <property type="evidence" value="ECO:0000318"/>
    <property type="project" value="GO_Central"/>
</dbReference>
<keyword evidence="6 11" id="KW-0406">Ion transport</keyword>
<dbReference type="Gene3D" id="3.10.580.10">
    <property type="entry name" value="CBS-domain"/>
    <property type="match status" value="1"/>
</dbReference>
<feature type="transmembrane region" description="Helical" evidence="11">
    <location>
        <begin position="572"/>
        <end position="592"/>
    </location>
</feature>
<dbReference type="Pfam" id="PF00654">
    <property type="entry name" value="Voltage_CLC"/>
    <property type="match status" value="1"/>
</dbReference>
<dbReference type="PRINTS" id="PR00762">
    <property type="entry name" value="CLCHANNEL"/>
</dbReference>
<keyword evidence="8 11" id="KW-0472">Membrane</keyword>
<dbReference type="AlphaFoldDB" id="A0A8J1L031"/>
<feature type="transmembrane region" description="Helical" evidence="11">
    <location>
        <begin position="439"/>
        <end position="460"/>
    </location>
</feature>
<evidence type="ECO:0000256" key="3">
    <source>
        <dbReference type="ARBA" id="ARBA00022692"/>
    </source>
</evidence>
<keyword evidence="9 11" id="KW-0868">Chloride</keyword>
<dbReference type="InterPro" id="IPR001807">
    <property type="entry name" value="ClC"/>
</dbReference>
<evidence type="ECO:0000256" key="10">
    <source>
        <dbReference type="PROSITE-ProRule" id="PRU00703"/>
    </source>
</evidence>
<evidence type="ECO:0000256" key="9">
    <source>
        <dbReference type="ARBA" id="ARBA00023214"/>
    </source>
</evidence>
<keyword evidence="13" id="KW-1185">Reference proteome</keyword>
<feature type="transmembrane region" description="Helical" evidence="11">
    <location>
        <begin position="539"/>
        <end position="560"/>
    </location>
</feature>
<dbReference type="RefSeq" id="XP_041422353.1">
    <property type="nucleotide sequence ID" value="XM_041566419.1"/>
</dbReference>
<feature type="transmembrane region" description="Helical" evidence="11">
    <location>
        <begin position="604"/>
        <end position="630"/>
    </location>
</feature>
<accession>A0A8J1L031</accession>
<dbReference type="CDD" id="cd04591">
    <property type="entry name" value="CBS_pair_voltage-gated_CLC_euk_bac"/>
    <property type="match status" value="1"/>
</dbReference>
<dbReference type="InterPro" id="IPR046342">
    <property type="entry name" value="CBS_dom_sf"/>
</dbReference>
<evidence type="ECO:0000256" key="7">
    <source>
        <dbReference type="ARBA" id="ARBA00023122"/>
    </source>
</evidence>
<dbReference type="KEGG" id="xla:108719242"/>
<evidence type="ECO:0000256" key="2">
    <source>
        <dbReference type="ARBA" id="ARBA00022448"/>
    </source>
</evidence>
<dbReference type="SMART" id="SM00116">
    <property type="entry name" value="CBS"/>
    <property type="match status" value="2"/>
</dbReference>
<comment type="similarity">
    <text evidence="11">Belongs to the chloride channel (TC 2.A.49) family.</text>
</comment>
<sequence>MPTLALYKKKSIYINYDETHLRRVCCNQETKCPVAVTCHITSTSNPSSYVDSFYQQNVECHSFSLVCWKSGYKPIDDDSHLVIQNENSEDVLDELDELDPHISNGICHKKKEFQETPESLNYLPSHSEAYKTWLQEKPLGSDWDRWFMMGLIGVFVGIFGFLMHQIIDFLFEIKWELVEKYIQHNDFLTTWMIIVATGFAMMLVSAGLVVFFCPSGSPSGLPEVIGYLNGASIRHIFNIRTFFGSFISCALAVSAGMFCGPEAPMIHVGAAIGCGLSQFKSETLRINLPFFTRFRNSADKRQFITAGAAAGIAAVFRAPVGGLLFVLEEVASFWDVKLAWQTFFCCLVATFTTEVLSSSFVGFVYEGYFGFFKAEQRIIFWVKDLLNISILAVIPTIILGIIGGLLGALFVFLNLRINKLRMKIFSSIPHKFLRQLTKLLDALLILVVTLSITVYIPYFYSCSPKPTPSEFQNGSEYKSHGEHAAWDVSEFNCPPGSTWVAPNGSIMANHSINQAAVLLVKNGKQGTMLLYQRGLHEKFGLPALLMALFFYFIISCWTAGTAAGTGLVVPMVYTGALFGRSVGLIMVAIFGVQTDEYGAWIDPGLFAVIGSAAYFGGVTRLTISLTVIMVEITNDVQSILLIMIAVLVGKTVGDYFNNSLFSSLLHLKCIPYLKAVPNVVHGKKKVNLELFTARDVMQPCTTIHLRENVFLLAELLTTTSHNGFPVVFSPAPGQEEVFLGTITRLELYMLLSNRGVFQTHESNQCSSVLKYQEVTVERVPDEAQIIRLLNKYSADPQYQQLFINLEPYINKSAVSVQAHFSLQRAYSVFRTLGLRHLTVVDLQNRAVGIITRKDLISLRLEKKVILLDKGKQDSDEELLH</sequence>
<keyword evidence="3 11" id="KW-0812">Transmembrane</keyword>
<keyword evidence="7 10" id="KW-0129">CBS domain</keyword>
<feature type="transmembrane region" description="Helical" evidence="11">
    <location>
        <begin position="146"/>
        <end position="167"/>
    </location>
</feature>
<evidence type="ECO:0000259" key="12">
    <source>
        <dbReference type="PROSITE" id="PS51371"/>
    </source>
</evidence>
<comment type="subcellular location">
    <subcellularLocation>
        <location evidence="1 11">Membrane</location>
        <topology evidence="1 11">Multi-pass membrane protein</topology>
    </subcellularLocation>
</comment>
<evidence type="ECO:0000256" key="4">
    <source>
        <dbReference type="ARBA" id="ARBA00022737"/>
    </source>
</evidence>
<feature type="transmembrane region" description="Helical" evidence="11">
    <location>
        <begin position="303"/>
        <end position="327"/>
    </location>
</feature>
<dbReference type="PROSITE" id="PS51371">
    <property type="entry name" value="CBS"/>
    <property type="match status" value="1"/>
</dbReference>
<dbReference type="Proteomes" id="UP000186698">
    <property type="component" value="Chromosome 6L"/>
</dbReference>
<evidence type="ECO:0000256" key="1">
    <source>
        <dbReference type="ARBA" id="ARBA00004141"/>
    </source>
</evidence>
<dbReference type="GO" id="GO:0005254">
    <property type="term" value="F:chloride channel activity"/>
    <property type="evidence" value="ECO:0007669"/>
    <property type="project" value="UniProtKB-UniRule"/>
</dbReference>
<evidence type="ECO:0000256" key="5">
    <source>
        <dbReference type="ARBA" id="ARBA00022989"/>
    </source>
</evidence>
<dbReference type="PANTHER" id="PTHR11689:SF89">
    <property type="entry name" value="CHLORIDE CHANNEL PROTEIN"/>
    <property type="match status" value="1"/>
</dbReference>
<feature type="transmembrane region" description="Helical" evidence="11">
    <location>
        <begin position="187"/>
        <end position="213"/>
    </location>
</feature>
<dbReference type="PANTHER" id="PTHR11689">
    <property type="entry name" value="CHLORIDE CHANNEL PROTEIN CLC FAMILY MEMBER"/>
    <property type="match status" value="1"/>
</dbReference>
<dbReference type="CTD" id="108719242"/>
<reference evidence="14" key="1">
    <citation type="submission" date="2025-08" db="UniProtKB">
        <authorList>
            <consortium name="RefSeq"/>
        </authorList>
    </citation>
    <scope>IDENTIFICATION</scope>
    <source>
        <strain evidence="14">J_2021</strain>
        <tissue evidence="14">Erythrocytes</tissue>
    </source>
</reference>
<evidence type="ECO:0000313" key="14">
    <source>
        <dbReference type="RefSeq" id="XP_041422353.1"/>
    </source>
</evidence>
<evidence type="ECO:0000313" key="13">
    <source>
        <dbReference type="Proteomes" id="UP000186698"/>
    </source>
</evidence>
<keyword evidence="5 11" id="KW-1133">Transmembrane helix</keyword>
<dbReference type="InterPro" id="IPR000644">
    <property type="entry name" value="CBS_dom"/>
</dbReference>
<dbReference type="Pfam" id="PF00571">
    <property type="entry name" value="CBS"/>
    <property type="match status" value="1"/>
</dbReference>